<accession>A0ACC5R3P1</accession>
<evidence type="ECO:0000313" key="1">
    <source>
        <dbReference type="EMBL" id="MBK1867235.1"/>
    </source>
</evidence>
<sequence length="1818" mass="182113">MGIPQRAAARGYARRRLTAIRLLLSALLGISALIVPREAQAQATCSIDFSVPYNSAAYNHVMSMTENFDEFSACDTNYILHPGSPSSGFSPYTQRGTTQGGGSYVTAVNTADDTLTYTPAANFSGTDTFTVWFCNDNIGCNVANNRLATVTVTVGPPTLSMTPAAGALAGGTVATAYPAVTLTASGSASPYAFTVSSGTLPPGLSLGTVTSPTGTSSTAQLSGTPTMAGTYNFTIEAADSSTGTTPPDGKLRISRAYSITIAPQQPVANPVAATVGYGSTNNPITLNITVGTPQTVAVGTQATHGTATAVGTTITYTPHAGYGGPDSFTYTATNSAGTSAPATVTITVSPPTITVNPSTLPNPVTGIPYSRTVTASGGTGPYTYSVPPGDLPAGLSIDPSSGVISGTPTGAGASSFTVTAQDSSTGDGPYTGDRTYSVTTVAPNPPIAGAVSATVAYNSTSNPITLSITGGTPASVAVATQASHGTATASGTSITYTPTSGYFGPDSFTYTATNADGTSAPATVTVTVNPPPPVANAVTAPAVAFNSSNNPITLSITGGVPTSVAVGTQASNGTATASGTSITYTPTAGYFGPDSFTYTATNAGGTSAPATVSITVNPAAPIANDVSATVAANSANNAITLNITGGAPASVAAGTAAHGTATAVGTSITYTPTAGYSGADSFTYTATNVTGTSTPATVSITVTPPTLTLSAIATTGEAATTPYSSTIIASLGTAPYEFELISGNLPDGLDLDPDTGAITGTPAAVGPFSFIITATDVYGATGAQAYLITIGAPTVAITSPAAGALPAATTGTAYSESFTASGGTGTHSFVVLAGLPPGLSLSPGGVLSGTPNEAGTYSFLVTPSDGTAPGMGGPFTGASVAYTLTVIDPVVAISAPAAGALPAAATGSAYSQSFTASGGNGSHTFAFVPGSSAPPGMTLSAAGVLSGTPNAAGSYSFDIIATDGTPVGDGGPFASVAVTYTLEVTDPTVAINSPAAGALPAATTGTAYSQSFGATGGNGSHTFAIASGSSAPPGMTLSVAGVLSGTPNAAGNYSFDIIASDSTPAGDGGPFASTAVTYTLEVTNPTIVITGPAAGALPAAATTGVAYSQSFTASGGNGAHVFAFAAGSSAPPGMTLSTAGVLSGTPNAAGNYSFDIIVSDSTPAIDGGPFESAAVSYSLAVTDPTVTVTGPTPGSALNAYSSAAFSQTFTATGGQTPHKFTLTGTLPTGLSFSEDGVLSGTVTQTGAFSFTVRATDATPVGDGGPFSSSAESYTLTAHDDTPPVFDTFPDDITVEVDPPLTGKMVTWSGPTATDNIPGVTITQTSGLASGATFPLGPTVNTYVARDVAGNETTDSFTVTVVQRAQGRVTMVINTTVDGTFNFSSPETPLNFSVSTTSGSGSSGAIGVNPGTFPISFSVPQSFDVAEATCSDGVSTIDPKTRSGSITVVSGVQVTCTLSASDISKTTGLIGQLLEARSQLILTNGPESTRRIERLTGNYSGQGGVSGFGMSFGGDMLPFGLRFTERDATFSYSLRRAMAKDDRSEDEQGLRFDGLYADRNNDAPLNPFDIWVEGKFARFNAEGGDGNFAILHAGADYLVTPGLLLGLGGQLDWTDLEGEDDAEMDGFGYMIGPYLTARLSENFFFDARAAWGQSYNTVSPFGTYDDEVDATRWLISGALIGRFDFDRLTIQPKAEVAYFEEKSEEYEDSLGFDIPSVKTSTGTFTFGPRVSTQMELNDFTRLEPFVTLEGIWTFAQENTATTVAESPGLEDKGLRGRGELGFTLFGGGSSSLSASGFYDGLGSADFEAWGGEIQLKQEF</sequence>
<protein>
    <submittedName>
        <fullName evidence="1">Ig domain-containing protein</fullName>
    </submittedName>
</protein>
<organism evidence="1 2">
    <name type="scientific">Taklimakanibacter albus</name>
    <dbReference type="NCBI Taxonomy" id="2800327"/>
    <lineage>
        <taxon>Bacteria</taxon>
        <taxon>Pseudomonadati</taxon>
        <taxon>Pseudomonadota</taxon>
        <taxon>Alphaproteobacteria</taxon>
        <taxon>Hyphomicrobiales</taxon>
        <taxon>Aestuariivirgaceae</taxon>
        <taxon>Taklimakanibacter</taxon>
    </lineage>
</organism>
<evidence type="ECO:0000313" key="2">
    <source>
        <dbReference type="Proteomes" id="UP000616151"/>
    </source>
</evidence>
<proteinExistence type="predicted"/>
<name>A0ACC5R3P1_9HYPH</name>
<keyword evidence="2" id="KW-1185">Reference proteome</keyword>
<gene>
    <name evidence="1" type="ORF">JHL16_12840</name>
</gene>
<reference evidence="1" key="1">
    <citation type="submission" date="2021-01" db="EMBL/GenBank/DDBJ databases">
        <authorList>
            <person name="Sun Q."/>
        </authorList>
    </citation>
    <scope>NUCLEOTIDE SEQUENCE</scope>
    <source>
        <strain evidence="1">YIM B02566</strain>
    </source>
</reference>
<comment type="caution">
    <text evidence="1">The sequence shown here is derived from an EMBL/GenBank/DDBJ whole genome shotgun (WGS) entry which is preliminary data.</text>
</comment>
<dbReference type="EMBL" id="JAENHL010000007">
    <property type="protein sequence ID" value="MBK1867235.1"/>
    <property type="molecule type" value="Genomic_DNA"/>
</dbReference>
<dbReference type="Proteomes" id="UP000616151">
    <property type="component" value="Unassembled WGS sequence"/>
</dbReference>